<evidence type="ECO:0000256" key="2">
    <source>
        <dbReference type="ARBA" id="ARBA00022692"/>
    </source>
</evidence>
<proteinExistence type="predicted"/>
<dbReference type="Gene3D" id="2.60.40.10">
    <property type="entry name" value="Immunoglobulins"/>
    <property type="match status" value="4"/>
</dbReference>
<protein>
    <recommendedName>
        <fullName evidence="10">Fibronectin type-III domain-containing protein</fullName>
    </recommendedName>
</protein>
<feature type="domain" description="Fibronectin type-III" evidence="10">
    <location>
        <begin position="320"/>
        <end position="418"/>
    </location>
</feature>
<feature type="transmembrane region" description="Helical" evidence="8">
    <location>
        <begin position="428"/>
        <end position="451"/>
    </location>
</feature>
<evidence type="ECO:0000313" key="12">
    <source>
        <dbReference type="Proteomes" id="UP000472276"/>
    </source>
</evidence>
<name>A0A668V7S8_OREAU</name>
<dbReference type="Ensembl" id="ENSOABT00000049112.2">
    <property type="protein sequence ID" value="ENSOABP00000047881.1"/>
    <property type="gene ID" value="ENSOABG00000021361.2"/>
</dbReference>
<keyword evidence="5 8" id="KW-0472">Membrane</keyword>
<feature type="domain" description="Fibronectin type-III" evidence="10">
    <location>
        <begin position="132"/>
        <end position="223"/>
    </location>
</feature>
<dbReference type="Proteomes" id="UP000472276">
    <property type="component" value="Unassembled WGS sequence"/>
</dbReference>
<evidence type="ECO:0000256" key="8">
    <source>
        <dbReference type="SAM" id="Phobius"/>
    </source>
</evidence>
<evidence type="ECO:0000256" key="6">
    <source>
        <dbReference type="ARBA" id="ARBA00023170"/>
    </source>
</evidence>
<dbReference type="PANTHER" id="PTHR23037:SF34">
    <property type="entry name" value="THROMBOPOIETIN RECEPTOR ISOFORM X1"/>
    <property type="match status" value="1"/>
</dbReference>
<dbReference type="AlphaFoldDB" id="A0A668V7S8"/>
<evidence type="ECO:0000256" key="5">
    <source>
        <dbReference type="ARBA" id="ARBA00023136"/>
    </source>
</evidence>
<reference evidence="11" key="2">
    <citation type="submission" date="2025-09" db="UniProtKB">
        <authorList>
            <consortium name="Ensembl"/>
        </authorList>
    </citation>
    <scope>IDENTIFICATION</scope>
</reference>
<dbReference type="OMA" id="HGPTYQG"/>
<dbReference type="InterPro" id="IPR003961">
    <property type="entry name" value="FN3_dom"/>
</dbReference>
<feature type="signal peptide" evidence="9">
    <location>
        <begin position="1"/>
        <end position="26"/>
    </location>
</feature>
<dbReference type="InterPro" id="IPR013783">
    <property type="entry name" value="Ig-like_fold"/>
</dbReference>
<reference evidence="11" key="1">
    <citation type="submission" date="2025-08" db="UniProtKB">
        <authorList>
            <consortium name="Ensembl"/>
        </authorList>
    </citation>
    <scope>IDENTIFICATION</scope>
</reference>
<comment type="subcellular location">
    <subcellularLocation>
        <location evidence="1">Membrane</location>
        <topology evidence="1">Single-pass type I membrane protein</topology>
    </subcellularLocation>
</comment>
<keyword evidence="4 8" id="KW-1133">Transmembrane helix</keyword>
<keyword evidence="6" id="KW-0675">Receptor</keyword>
<dbReference type="GeneID" id="116336384"/>
<evidence type="ECO:0000256" key="1">
    <source>
        <dbReference type="ARBA" id="ARBA00004479"/>
    </source>
</evidence>
<gene>
    <name evidence="11" type="primary">MPL</name>
</gene>
<keyword evidence="12" id="KW-1185">Reference proteome</keyword>
<keyword evidence="2 8" id="KW-0812">Transmembrane</keyword>
<evidence type="ECO:0000256" key="4">
    <source>
        <dbReference type="ARBA" id="ARBA00022989"/>
    </source>
</evidence>
<keyword evidence="7" id="KW-0325">Glycoprotein</keyword>
<accession>A0A668V7S8</accession>
<dbReference type="Pfam" id="PF09067">
    <property type="entry name" value="EpoR_lig-bind"/>
    <property type="match status" value="1"/>
</dbReference>
<evidence type="ECO:0000313" key="11">
    <source>
        <dbReference type="Ensembl" id="ENSOABP00000047881.1"/>
    </source>
</evidence>
<dbReference type="RefSeq" id="XP_031616105.1">
    <property type="nucleotide sequence ID" value="XM_031760245.2"/>
</dbReference>
<dbReference type="CDD" id="cd00063">
    <property type="entry name" value="FN3"/>
    <property type="match status" value="1"/>
</dbReference>
<dbReference type="GO" id="GO:0004896">
    <property type="term" value="F:cytokine receptor activity"/>
    <property type="evidence" value="ECO:0007669"/>
    <property type="project" value="TreeGrafter"/>
</dbReference>
<evidence type="ECO:0000256" key="7">
    <source>
        <dbReference type="ARBA" id="ARBA00023180"/>
    </source>
</evidence>
<feature type="chain" id="PRO_5025497077" description="Fibronectin type-III domain-containing protein" evidence="9">
    <location>
        <begin position="27"/>
        <end position="635"/>
    </location>
</feature>
<dbReference type="GO" id="GO:0009897">
    <property type="term" value="C:external side of plasma membrane"/>
    <property type="evidence" value="ECO:0007669"/>
    <property type="project" value="TreeGrafter"/>
</dbReference>
<evidence type="ECO:0000259" key="10">
    <source>
        <dbReference type="PROSITE" id="PS50853"/>
    </source>
</evidence>
<dbReference type="PANTHER" id="PTHR23037">
    <property type="entry name" value="CYTOKINE RECEPTOR"/>
    <property type="match status" value="1"/>
</dbReference>
<dbReference type="InterPro" id="IPR015152">
    <property type="entry name" value="Growth/epo_recpt_lig-bind"/>
</dbReference>
<organism evidence="11 12">
    <name type="scientific">Oreochromis aureus</name>
    <name type="common">Israeli tilapia</name>
    <name type="synonym">Chromis aureus</name>
    <dbReference type="NCBI Taxonomy" id="47969"/>
    <lineage>
        <taxon>Eukaryota</taxon>
        <taxon>Metazoa</taxon>
        <taxon>Chordata</taxon>
        <taxon>Craniata</taxon>
        <taxon>Vertebrata</taxon>
        <taxon>Euteleostomi</taxon>
        <taxon>Actinopterygii</taxon>
        <taxon>Neopterygii</taxon>
        <taxon>Teleostei</taxon>
        <taxon>Neoteleostei</taxon>
        <taxon>Acanthomorphata</taxon>
        <taxon>Ovalentaria</taxon>
        <taxon>Cichlomorphae</taxon>
        <taxon>Cichliformes</taxon>
        <taxon>Cichlidae</taxon>
        <taxon>African cichlids</taxon>
        <taxon>Pseudocrenilabrinae</taxon>
        <taxon>Oreochromini</taxon>
        <taxon>Oreochromis</taxon>
    </lineage>
</organism>
<keyword evidence="3 9" id="KW-0732">Signal</keyword>
<sequence>MNLLYRLGIFLNILWIQAFFVPGVHCNLSEEDVLFLKDEPNPKCFSRTTEDFTCFFETADNRTYNLFYSIHSPAQRCELSVQRTEKGTLLHICYFPNVMWFVDYIFTVTESFTNATIYTRTLFMNNHILLDPPVNLSLHPNGQVGQLNLSWTSNIKDVLVKYRIEHSSEVLYKEVDLEKEDNTLDSLKEGEEVKVQVAIKPGPPLDGPWSRWSDPARAVVPQSADDIALLCFTSDLQNVTCHWNSSKYDKNNFGLFYQILHRKTPRWTGWTECVADEKITDLCCFHGGESREVRVKLTNISGPKRRTFYTGAFTLNNAIKTSPPTHLKRILKKDKLCLKWDAPLPSLSNYLQYEFDHQLNEDEGWKYFRPEMVKGPKTEACVEVPAGSQYRVRVRAKPAGPIYSGFWSDWSKVLSGENPSDSPSYTGMLLIVCIPVFILITATISTTLCALHIRKVKQYFWPPIPNPEKVLQGYLTEINAQKRDHPVLEKLCSEETTTSVVEIMSEEEVSEFRKPSEEFAELLSSEGSFTSSELVDGSPGTEIFPDYVTLNKDSIFLCSQANTYIYEHVTEKGDHEIGDEYLPTCSCSDGSVCASPCLCSDLLNHSYLPLAEPAEKFSCKVPAARSPGNIYTNFP</sequence>
<dbReference type="SUPFAM" id="SSF49265">
    <property type="entry name" value="Fibronectin type III"/>
    <property type="match status" value="4"/>
</dbReference>
<evidence type="ECO:0000256" key="9">
    <source>
        <dbReference type="SAM" id="SignalP"/>
    </source>
</evidence>
<dbReference type="PROSITE" id="PS50853">
    <property type="entry name" value="FN3"/>
    <property type="match status" value="2"/>
</dbReference>
<dbReference type="InterPro" id="IPR036116">
    <property type="entry name" value="FN3_sf"/>
</dbReference>
<evidence type="ECO:0000256" key="3">
    <source>
        <dbReference type="ARBA" id="ARBA00022729"/>
    </source>
</evidence>